<feature type="signal peptide" evidence="1">
    <location>
        <begin position="1"/>
        <end position="25"/>
    </location>
</feature>
<feature type="chain" id="PRO_5036452434" evidence="1">
    <location>
        <begin position="26"/>
        <end position="123"/>
    </location>
</feature>
<gene>
    <name evidence="2" type="ORF">NPIL_598381</name>
</gene>
<evidence type="ECO:0000313" key="2">
    <source>
        <dbReference type="EMBL" id="GFT12698.1"/>
    </source>
</evidence>
<keyword evidence="3" id="KW-1185">Reference proteome</keyword>
<protein>
    <submittedName>
        <fullName evidence="2">Uncharacterized protein</fullName>
    </submittedName>
</protein>
<evidence type="ECO:0000256" key="1">
    <source>
        <dbReference type="SAM" id="SignalP"/>
    </source>
</evidence>
<accession>A0A8X6NG89</accession>
<sequence length="123" mass="13949">MYTKRCPSTMKLLCNLLLLLEQYERVNHPDGKPSSEIFPGVEKPVVSGVWLTGGIGVGLLSHAPGSEFEQYPPERCKTSDLFFLRDRDRPTCSICCSPTIAFWRKRERDADCNWEQPDVLSSV</sequence>
<organism evidence="2 3">
    <name type="scientific">Nephila pilipes</name>
    <name type="common">Giant wood spider</name>
    <name type="synonym">Nephila maculata</name>
    <dbReference type="NCBI Taxonomy" id="299642"/>
    <lineage>
        <taxon>Eukaryota</taxon>
        <taxon>Metazoa</taxon>
        <taxon>Ecdysozoa</taxon>
        <taxon>Arthropoda</taxon>
        <taxon>Chelicerata</taxon>
        <taxon>Arachnida</taxon>
        <taxon>Araneae</taxon>
        <taxon>Araneomorphae</taxon>
        <taxon>Entelegynae</taxon>
        <taxon>Araneoidea</taxon>
        <taxon>Nephilidae</taxon>
        <taxon>Nephila</taxon>
    </lineage>
</organism>
<dbReference type="AlphaFoldDB" id="A0A8X6NG89"/>
<name>A0A8X6NG89_NEPPI</name>
<keyword evidence="1" id="KW-0732">Signal</keyword>
<reference evidence="2" key="1">
    <citation type="submission" date="2020-08" db="EMBL/GenBank/DDBJ databases">
        <title>Multicomponent nature underlies the extraordinary mechanical properties of spider dragline silk.</title>
        <authorList>
            <person name="Kono N."/>
            <person name="Nakamura H."/>
            <person name="Mori M."/>
            <person name="Yoshida Y."/>
            <person name="Ohtoshi R."/>
            <person name="Malay A.D."/>
            <person name="Moran D.A.P."/>
            <person name="Tomita M."/>
            <person name="Numata K."/>
            <person name="Arakawa K."/>
        </authorList>
    </citation>
    <scope>NUCLEOTIDE SEQUENCE</scope>
</reference>
<proteinExistence type="predicted"/>
<dbReference type="OrthoDB" id="10343316at2759"/>
<dbReference type="EMBL" id="BMAW01009222">
    <property type="protein sequence ID" value="GFT12698.1"/>
    <property type="molecule type" value="Genomic_DNA"/>
</dbReference>
<dbReference type="Proteomes" id="UP000887013">
    <property type="component" value="Unassembled WGS sequence"/>
</dbReference>
<comment type="caution">
    <text evidence="2">The sequence shown here is derived from an EMBL/GenBank/DDBJ whole genome shotgun (WGS) entry which is preliminary data.</text>
</comment>
<evidence type="ECO:0000313" key="3">
    <source>
        <dbReference type="Proteomes" id="UP000887013"/>
    </source>
</evidence>